<keyword evidence="2" id="KW-0812">Transmembrane</keyword>
<feature type="transmembrane region" description="Helical" evidence="2">
    <location>
        <begin position="21"/>
        <end position="42"/>
    </location>
</feature>
<accession>A0ABP9VCJ6</accession>
<organism evidence="3 4">
    <name type="scientific">Deinococcus xinjiangensis</name>
    <dbReference type="NCBI Taxonomy" id="457454"/>
    <lineage>
        <taxon>Bacteria</taxon>
        <taxon>Thermotogati</taxon>
        <taxon>Deinococcota</taxon>
        <taxon>Deinococci</taxon>
        <taxon>Deinococcales</taxon>
        <taxon>Deinococcaceae</taxon>
        <taxon>Deinococcus</taxon>
    </lineage>
</organism>
<protein>
    <submittedName>
        <fullName evidence="3">Uncharacterized protein</fullName>
    </submittedName>
</protein>
<feature type="transmembrane region" description="Helical" evidence="2">
    <location>
        <begin position="54"/>
        <end position="72"/>
    </location>
</feature>
<feature type="compositionally biased region" description="Polar residues" evidence="1">
    <location>
        <begin position="79"/>
        <end position="98"/>
    </location>
</feature>
<proteinExistence type="predicted"/>
<dbReference type="Proteomes" id="UP001458946">
    <property type="component" value="Unassembled WGS sequence"/>
</dbReference>
<evidence type="ECO:0000313" key="4">
    <source>
        <dbReference type="Proteomes" id="UP001458946"/>
    </source>
</evidence>
<keyword evidence="2" id="KW-1133">Transmembrane helix</keyword>
<evidence type="ECO:0000256" key="1">
    <source>
        <dbReference type="SAM" id="MobiDB-lite"/>
    </source>
</evidence>
<keyword evidence="4" id="KW-1185">Reference proteome</keyword>
<evidence type="ECO:0000313" key="3">
    <source>
        <dbReference type="EMBL" id="GAA5502965.1"/>
    </source>
</evidence>
<feature type="region of interest" description="Disordered" evidence="1">
    <location>
        <begin position="79"/>
        <end position="122"/>
    </location>
</feature>
<sequence length="122" mass="13723">MNIWRWLTTPDPNAGYTTTKLLKLAIRVVLFAILATLVSSLLQMTPLAPYLKTWWGSMLLVLALYLPLMKFMSVDTFVPSSRTPAPPTSKTGKQTLSAAQRRKEKNRFAGVRKSPPKYGGRR</sequence>
<comment type="caution">
    <text evidence="3">The sequence shown here is derived from an EMBL/GenBank/DDBJ whole genome shotgun (WGS) entry which is preliminary data.</text>
</comment>
<name>A0ABP9VCJ6_9DEIO</name>
<gene>
    <name evidence="3" type="ORF">Dxin01_02712</name>
</gene>
<reference evidence="3 4" key="1">
    <citation type="submission" date="2024-02" db="EMBL/GenBank/DDBJ databases">
        <title>Deinococcus xinjiangensis NBRC 107630.</title>
        <authorList>
            <person name="Ichikawa N."/>
            <person name="Katano-Makiyama Y."/>
            <person name="Hidaka K."/>
        </authorList>
    </citation>
    <scope>NUCLEOTIDE SEQUENCE [LARGE SCALE GENOMIC DNA]</scope>
    <source>
        <strain evidence="3 4">NBRC 107630</strain>
    </source>
</reference>
<dbReference type="EMBL" id="BAABRN010000034">
    <property type="protein sequence ID" value="GAA5502965.1"/>
    <property type="molecule type" value="Genomic_DNA"/>
</dbReference>
<evidence type="ECO:0000256" key="2">
    <source>
        <dbReference type="SAM" id="Phobius"/>
    </source>
</evidence>
<dbReference type="RefSeq" id="WP_353542937.1">
    <property type="nucleotide sequence ID" value="NZ_BAABRN010000034.1"/>
</dbReference>
<keyword evidence="2" id="KW-0472">Membrane</keyword>